<keyword evidence="1" id="KW-0678">Repressor</keyword>
<comment type="similarity">
    <text evidence="6">Belongs to the TacA antitoxin family.</text>
</comment>
<keyword evidence="2" id="KW-1277">Toxin-antitoxin system</keyword>
<dbReference type="Pfam" id="PF08681">
    <property type="entry name" value="TacA1"/>
    <property type="match status" value="1"/>
</dbReference>
<evidence type="ECO:0000256" key="6">
    <source>
        <dbReference type="ARBA" id="ARBA00049988"/>
    </source>
</evidence>
<evidence type="ECO:0000256" key="3">
    <source>
        <dbReference type="ARBA" id="ARBA00023015"/>
    </source>
</evidence>
<dbReference type="InterPro" id="IPR014795">
    <property type="entry name" value="TacA_1-like"/>
</dbReference>
<evidence type="ECO:0000313" key="8">
    <source>
        <dbReference type="Proteomes" id="UP000594592"/>
    </source>
</evidence>
<dbReference type="SUPFAM" id="SSF47598">
    <property type="entry name" value="Ribbon-helix-helix"/>
    <property type="match status" value="1"/>
</dbReference>
<dbReference type="InterPro" id="IPR010985">
    <property type="entry name" value="Ribbon_hlx_hlx"/>
</dbReference>
<gene>
    <name evidence="7" type="ORF">IUJ34_26000</name>
</gene>
<dbReference type="PANTHER" id="PTHR35401">
    <property type="entry name" value="COPG FAMILY HELIX-TURN-HELIX PROTEIN-RELATED-RELATED"/>
    <property type="match status" value="1"/>
</dbReference>
<organism evidence="7 8">
    <name type="scientific">Klebsiella pneumoniae subsp. pneumoniae</name>
    <dbReference type="NCBI Taxonomy" id="72407"/>
    <lineage>
        <taxon>Bacteria</taxon>
        <taxon>Pseudomonadati</taxon>
        <taxon>Pseudomonadota</taxon>
        <taxon>Gammaproteobacteria</taxon>
        <taxon>Enterobacterales</taxon>
        <taxon>Enterobacteriaceae</taxon>
        <taxon>Klebsiella/Raoultella group</taxon>
        <taxon>Klebsiella</taxon>
        <taxon>Klebsiella pneumoniae complex</taxon>
    </lineage>
</organism>
<dbReference type="PANTHER" id="PTHR35401:SF1">
    <property type="entry name" value="CYTOPLASMIC PROTEIN"/>
    <property type="match status" value="1"/>
</dbReference>
<evidence type="ECO:0000313" key="7">
    <source>
        <dbReference type="EMBL" id="QPG07994.1"/>
    </source>
</evidence>
<proteinExistence type="inferred from homology"/>
<name>A0A7S9E1T1_KLEPN</name>
<dbReference type="GO" id="GO:0003677">
    <property type="term" value="F:DNA binding"/>
    <property type="evidence" value="ECO:0007669"/>
    <property type="project" value="UniProtKB-KW"/>
</dbReference>
<keyword evidence="7" id="KW-0614">Plasmid</keyword>
<geneLocation type="plasmid" evidence="7 8">
    <name>pNDMMar</name>
</geneLocation>
<dbReference type="GO" id="GO:0006355">
    <property type="term" value="P:regulation of DNA-templated transcription"/>
    <property type="evidence" value="ECO:0007669"/>
    <property type="project" value="InterPro"/>
</dbReference>
<reference evidence="7 8" key="1">
    <citation type="submission" date="2020-11" db="EMBL/GenBank/DDBJ databases">
        <title>Whole Genome sequence of MDR strain of Klebsiella pneumoniae K219 isolated from sputum.</title>
        <authorList>
            <person name="Aditi B.P."/>
            <person name="Mahalakshmi K."/>
            <person name="Naveen Kumar V."/>
        </authorList>
    </citation>
    <scope>NUCLEOTIDE SEQUENCE [LARGE SCALE GENOMIC DNA]</scope>
    <source>
        <strain evidence="7 8">K219</strain>
        <plasmid evidence="7 8">pNDMMar</plasmid>
    </source>
</reference>
<dbReference type="Proteomes" id="UP000594592">
    <property type="component" value="Plasmid pNDMMar"/>
</dbReference>
<evidence type="ECO:0000256" key="2">
    <source>
        <dbReference type="ARBA" id="ARBA00022649"/>
    </source>
</evidence>
<sequence>MKPDVREAPISIRVRKSQRDLIDMAASPVSKSLTDFMLEVACREAQNILLDQRLFLLNHNQFKAFIEELDAPITPERRARIDNLMNRKSQWGESA</sequence>
<keyword evidence="3" id="KW-0805">Transcription regulation</keyword>
<dbReference type="AlphaFoldDB" id="A0A7S9E1T1"/>
<evidence type="ECO:0000256" key="5">
    <source>
        <dbReference type="ARBA" id="ARBA00023163"/>
    </source>
</evidence>
<evidence type="ECO:0000256" key="4">
    <source>
        <dbReference type="ARBA" id="ARBA00023125"/>
    </source>
</evidence>
<accession>A0A7S9E1T1</accession>
<evidence type="ECO:0000256" key="1">
    <source>
        <dbReference type="ARBA" id="ARBA00022491"/>
    </source>
</evidence>
<dbReference type="EMBL" id="CP064821">
    <property type="protein sequence ID" value="QPG07994.1"/>
    <property type="molecule type" value="Genomic_DNA"/>
</dbReference>
<protein>
    <submittedName>
        <fullName evidence="7">DUF1778 domain-containing protein</fullName>
    </submittedName>
</protein>
<keyword evidence="5" id="KW-0804">Transcription</keyword>
<keyword evidence="4" id="KW-0238">DNA-binding</keyword>
<dbReference type="Gene3D" id="1.20.5.780">
    <property type="entry name" value="Single helix bin"/>
    <property type="match status" value="1"/>
</dbReference>